<name>A0A1I2Y8R3_9BACT</name>
<dbReference type="Pfam" id="PF08241">
    <property type="entry name" value="Methyltransf_11"/>
    <property type="match status" value="1"/>
</dbReference>
<dbReference type="RefSeq" id="WP_092104527.1">
    <property type="nucleotide sequence ID" value="NZ_FOOT01000007.1"/>
</dbReference>
<proteinExistence type="predicted"/>
<keyword evidence="3" id="KW-1185">Reference proteome</keyword>
<dbReference type="GO" id="GO:0008757">
    <property type="term" value="F:S-adenosylmethionine-dependent methyltransferase activity"/>
    <property type="evidence" value="ECO:0007669"/>
    <property type="project" value="InterPro"/>
</dbReference>
<dbReference type="STRING" id="1436961.SAMN05421739_107100"/>
<dbReference type="OrthoDB" id="9784101at2"/>
<dbReference type="Proteomes" id="UP000198724">
    <property type="component" value="Unassembled WGS sequence"/>
</dbReference>
<reference evidence="3" key="1">
    <citation type="submission" date="2016-10" db="EMBL/GenBank/DDBJ databases">
        <authorList>
            <person name="Varghese N."/>
            <person name="Submissions S."/>
        </authorList>
    </citation>
    <scope>NUCLEOTIDE SEQUENCE [LARGE SCALE GENOMIC DNA]</scope>
    <source>
        <strain evidence="3">LP51</strain>
    </source>
</reference>
<dbReference type="EMBL" id="FOOT01000007">
    <property type="protein sequence ID" value="SFH21346.1"/>
    <property type="molecule type" value="Genomic_DNA"/>
</dbReference>
<evidence type="ECO:0000313" key="3">
    <source>
        <dbReference type="Proteomes" id="UP000198724"/>
    </source>
</evidence>
<dbReference type="SUPFAM" id="SSF53335">
    <property type="entry name" value="S-adenosyl-L-methionine-dependent methyltransferases"/>
    <property type="match status" value="1"/>
</dbReference>
<dbReference type="InterPro" id="IPR013216">
    <property type="entry name" value="Methyltransf_11"/>
</dbReference>
<dbReference type="CDD" id="cd02440">
    <property type="entry name" value="AdoMet_MTases"/>
    <property type="match status" value="1"/>
</dbReference>
<dbReference type="GO" id="GO:0032259">
    <property type="term" value="P:methylation"/>
    <property type="evidence" value="ECO:0007669"/>
    <property type="project" value="UniProtKB-KW"/>
</dbReference>
<gene>
    <name evidence="2" type="ORF">SAMN05421739_107100</name>
</gene>
<dbReference type="Gene3D" id="3.40.50.150">
    <property type="entry name" value="Vaccinia Virus protein VP39"/>
    <property type="match status" value="1"/>
</dbReference>
<evidence type="ECO:0000259" key="1">
    <source>
        <dbReference type="Pfam" id="PF08241"/>
    </source>
</evidence>
<evidence type="ECO:0000313" key="2">
    <source>
        <dbReference type="EMBL" id="SFH21346.1"/>
    </source>
</evidence>
<organism evidence="2 3">
    <name type="scientific">Pontibacter chinhatensis</name>
    <dbReference type="NCBI Taxonomy" id="1436961"/>
    <lineage>
        <taxon>Bacteria</taxon>
        <taxon>Pseudomonadati</taxon>
        <taxon>Bacteroidota</taxon>
        <taxon>Cytophagia</taxon>
        <taxon>Cytophagales</taxon>
        <taxon>Hymenobacteraceae</taxon>
        <taxon>Pontibacter</taxon>
    </lineage>
</organism>
<dbReference type="InterPro" id="IPR029063">
    <property type="entry name" value="SAM-dependent_MTases_sf"/>
</dbReference>
<accession>A0A1I2Y8R3</accession>
<feature type="domain" description="Methyltransferase type 11" evidence="1">
    <location>
        <begin position="100"/>
        <end position="196"/>
    </location>
</feature>
<keyword evidence="2" id="KW-0489">Methyltransferase</keyword>
<sequence>MPQAAAAKGITWLYVILLPLCLGIHTSCQGQQQQQQVTGEYTYQKPSSGGTGKVYMGREIAAMISPAGGAWLARETREEEDHAQQAIESMELRPNSVVADIGAGVGFYTLQIAPKVPKGKVYAVEVQDAFVKTLQERKQELGLTNMEVVKGGTKTTNLAANSLDLAFMVDVYHELEYPREVLQDIYRALKPDGILLLLEYRAEDPDLNVKELHKMSAAQVKKELEANGFILYRKEDFLPRQHFIMFRKAAK</sequence>
<dbReference type="PANTHER" id="PTHR43861">
    <property type="entry name" value="TRANS-ACONITATE 2-METHYLTRANSFERASE-RELATED"/>
    <property type="match status" value="1"/>
</dbReference>
<protein>
    <submittedName>
        <fullName evidence="2">Methyltransferase, FkbM family</fullName>
    </submittedName>
</protein>
<keyword evidence="2" id="KW-0808">Transferase</keyword>
<dbReference type="AlphaFoldDB" id="A0A1I2Y8R3"/>